<proteinExistence type="predicted"/>
<reference evidence="2" key="1">
    <citation type="journal article" date="2014" name="Front. Microbiol.">
        <title>High frequency of phylogenetically diverse reductive dehalogenase-homologous genes in deep subseafloor sedimentary metagenomes.</title>
        <authorList>
            <person name="Kawai M."/>
            <person name="Futagami T."/>
            <person name="Toyoda A."/>
            <person name="Takaki Y."/>
            <person name="Nishi S."/>
            <person name="Hori S."/>
            <person name="Arai W."/>
            <person name="Tsubouchi T."/>
            <person name="Morono Y."/>
            <person name="Uchiyama I."/>
            <person name="Ito T."/>
            <person name="Fujiyama A."/>
            <person name="Inagaki F."/>
            <person name="Takami H."/>
        </authorList>
    </citation>
    <scope>NUCLEOTIDE SEQUENCE</scope>
    <source>
        <strain evidence="2">Expedition CK06-06</strain>
    </source>
</reference>
<protein>
    <recommendedName>
        <fullName evidence="1">DUF2007 domain-containing protein</fullName>
    </recommendedName>
</protein>
<comment type="caution">
    <text evidence="2">The sequence shown here is derived from an EMBL/GenBank/DDBJ whole genome shotgun (WGS) entry which is preliminary data.</text>
</comment>
<gene>
    <name evidence="2" type="ORF">S01H1_35923</name>
</gene>
<dbReference type="Pfam" id="PF09413">
    <property type="entry name" value="DUF2007"/>
    <property type="match status" value="1"/>
</dbReference>
<accession>X0VRN7</accession>
<organism evidence="2">
    <name type="scientific">marine sediment metagenome</name>
    <dbReference type="NCBI Taxonomy" id="412755"/>
    <lineage>
        <taxon>unclassified sequences</taxon>
        <taxon>metagenomes</taxon>
        <taxon>ecological metagenomes</taxon>
    </lineage>
</organism>
<sequence length="74" mass="8035">MADKLVAVAQFTNYIEAEMAKQLLADYGIKAVATGVNASNIYSIPAIEGPELQVLESRAKEALKILESNKKQEP</sequence>
<dbReference type="SUPFAM" id="SSF54913">
    <property type="entry name" value="GlnB-like"/>
    <property type="match status" value="1"/>
</dbReference>
<dbReference type="InterPro" id="IPR011322">
    <property type="entry name" value="N-reg_PII-like_a/b"/>
</dbReference>
<dbReference type="EMBL" id="BARS01022471">
    <property type="protein sequence ID" value="GAG13812.1"/>
    <property type="molecule type" value="Genomic_DNA"/>
</dbReference>
<evidence type="ECO:0000259" key="1">
    <source>
        <dbReference type="Pfam" id="PF09413"/>
    </source>
</evidence>
<feature type="domain" description="DUF2007" evidence="1">
    <location>
        <begin position="7"/>
        <end position="69"/>
    </location>
</feature>
<dbReference type="Gene3D" id="3.30.70.790">
    <property type="entry name" value="UreE, C-terminal domain"/>
    <property type="match status" value="1"/>
</dbReference>
<name>X0VRN7_9ZZZZ</name>
<evidence type="ECO:0000313" key="2">
    <source>
        <dbReference type="EMBL" id="GAG13812.1"/>
    </source>
</evidence>
<dbReference type="InterPro" id="IPR018551">
    <property type="entry name" value="DUF2007"/>
</dbReference>
<dbReference type="AlphaFoldDB" id="X0VRN7"/>